<organism evidence="2 3">
    <name type="scientific">Bythopirellula polymerisocia</name>
    <dbReference type="NCBI Taxonomy" id="2528003"/>
    <lineage>
        <taxon>Bacteria</taxon>
        <taxon>Pseudomonadati</taxon>
        <taxon>Planctomycetota</taxon>
        <taxon>Planctomycetia</taxon>
        <taxon>Pirellulales</taxon>
        <taxon>Lacipirellulaceae</taxon>
        <taxon>Bythopirellula</taxon>
    </lineage>
</organism>
<dbReference type="EMBL" id="SJPS01000001">
    <property type="protein sequence ID" value="TWU29885.1"/>
    <property type="molecule type" value="Genomic_DNA"/>
</dbReference>
<keyword evidence="3" id="KW-1185">Reference proteome</keyword>
<evidence type="ECO:0000256" key="1">
    <source>
        <dbReference type="SAM" id="MobiDB-lite"/>
    </source>
</evidence>
<proteinExistence type="predicted"/>
<feature type="region of interest" description="Disordered" evidence="1">
    <location>
        <begin position="42"/>
        <end position="70"/>
    </location>
</feature>
<reference evidence="2 3" key="1">
    <citation type="submission" date="2019-02" db="EMBL/GenBank/DDBJ databases">
        <title>Deep-cultivation of Planctomycetes and their phenomic and genomic characterization uncovers novel biology.</title>
        <authorList>
            <person name="Wiegand S."/>
            <person name="Jogler M."/>
            <person name="Boedeker C."/>
            <person name="Pinto D."/>
            <person name="Vollmers J."/>
            <person name="Rivas-Marin E."/>
            <person name="Kohn T."/>
            <person name="Peeters S.H."/>
            <person name="Heuer A."/>
            <person name="Rast P."/>
            <person name="Oberbeckmann S."/>
            <person name="Bunk B."/>
            <person name="Jeske O."/>
            <person name="Meyerdierks A."/>
            <person name="Storesund J.E."/>
            <person name="Kallscheuer N."/>
            <person name="Luecker S."/>
            <person name="Lage O.M."/>
            <person name="Pohl T."/>
            <person name="Merkel B.J."/>
            <person name="Hornburger P."/>
            <person name="Mueller R.-W."/>
            <person name="Bruemmer F."/>
            <person name="Labrenz M."/>
            <person name="Spormann A.M."/>
            <person name="Op Den Camp H."/>
            <person name="Overmann J."/>
            <person name="Amann R."/>
            <person name="Jetten M.S.M."/>
            <person name="Mascher T."/>
            <person name="Medema M.H."/>
            <person name="Devos D.P."/>
            <person name="Kaster A.-K."/>
            <person name="Ovreas L."/>
            <person name="Rohde M."/>
            <person name="Galperin M.Y."/>
            <person name="Jogler C."/>
        </authorList>
    </citation>
    <scope>NUCLEOTIDE SEQUENCE [LARGE SCALE GENOMIC DNA]</scope>
    <source>
        <strain evidence="2 3">Pla144</strain>
    </source>
</reference>
<protein>
    <submittedName>
        <fullName evidence="2">Uncharacterized protein</fullName>
    </submittedName>
</protein>
<evidence type="ECO:0000313" key="2">
    <source>
        <dbReference type="EMBL" id="TWU29885.1"/>
    </source>
</evidence>
<comment type="caution">
    <text evidence="2">The sequence shown here is derived from an EMBL/GenBank/DDBJ whole genome shotgun (WGS) entry which is preliminary data.</text>
</comment>
<name>A0A5C6D124_9BACT</name>
<accession>A0A5C6D124</accession>
<dbReference type="AlphaFoldDB" id="A0A5C6D124"/>
<evidence type="ECO:0000313" key="3">
    <source>
        <dbReference type="Proteomes" id="UP000318437"/>
    </source>
</evidence>
<gene>
    <name evidence="2" type="ORF">Pla144_06650</name>
</gene>
<dbReference type="Proteomes" id="UP000318437">
    <property type="component" value="Unassembled WGS sequence"/>
</dbReference>
<sequence>MQNMVPAFNARIHFGVGSVRQVKLGRPETADCGIKHVPRKDRRFHLSSRRNDAGSSSRGPFASRKYHTTKHQQQRSLWLGEWIRSCSE</sequence>